<dbReference type="CDD" id="cd23837">
    <property type="entry name" value="UBCc_UBE2O"/>
    <property type="match status" value="1"/>
</dbReference>
<dbReference type="EMBL" id="JABCRI010000001">
    <property type="protein sequence ID" value="KAF8413877.1"/>
    <property type="molecule type" value="Genomic_DNA"/>
</dbReference>
<evidence type="ECO:0000313" key="8">
    <source>
        <dbReference type="EMBL" id="KAF8413877.1"/>
    </source>
</evidence>
<evidence type="ECO:0000256" key="5">
    <source>
        <dbReference type="ARBA" id="ARBA00022840"/>
    </source>
</evidence>
<evidence type="ECO:0000256" key="2">
    <source>
        <dbReference type="ARBA" id="ARBA00022679"/>
    </source>
</evidence>
<dbReference type="Proteomes" id="UP000655225">
    <property type="component" value="Unassembled WGS sequence"/>
</dbReference>
<sequence length="706" mass="78342">MKALVSRIFHGVFLLLNAAQLLTSLHPDRCVITACIPSLPLSIGDSGIVLFSLTTSTNELGECFFDLGWRFATEVKNPNCSNMGFKRNGSSFSGPCPIRDGLVPDFGSWVYPHDVIDIDGDEDSAGVHIIGEKADTGNKGKTKQGYGKNWQKQVKDALANDRMVPTSAAYLGSMDGFHPIKSFAPGAHNLINLDGFSCELSYYDNEDDGGGDADDVYDFHYDDLMPDDFYSSLQSQFDNVDLPSGVEAPVPWFQDPVVSKKKPAATSSSTYSSLKTKFDAMEPPLGVGLPSISRLQDFGRSKKKPATTSSSTHLYLQTQVDSVDLLPGVGSPISWLQNFEESKKNPAATSSSTFPWLQTLFNPVHLPLGLEAPIPWVQDSPPCQKKPTVTNSSTVPIESSSSWMKEDEAMEKFILFKRFDTVQDYSDHHYTRERFSVKQPSKNWAKKIQEEWKILENDLPETIFVRVYEARMDLLRAVIVGAAGTPYHDGIFFFDVFFPFDYPNVPPKVYYHSGGLRLNPNLYNCGKVCLSLLNTWNGNKNEKWIPGQSTMLQVLVSIQALILNAKPFFNEPGFVSMDGTAEGENKSRQYNESTFILSLQTMLYTLRRPPKNFEIFVLGYFREHAHDILVACKAYMEGAQVGCLVKGGVQDVDEGDKSCSKSFKESVAKMVNMLVPAFTKNGVKGCKQFLPPAVNSSNRADTALKL</sequence>
<evidence type="ECO:0000256" key="1">
    <source>
        <dbReference type="ARBA" id="ARBA00012486"/>
    </source>
</evidence>
<dbReference type="FunFam" id="3.10.110.10:FF:000028">
    <property type="entry name" value="Probable ubiquitin-conjugating enzyme E2 23"/>
    <property type="match status" value="1"/>
</dbReference>
<evidence type="ECO:0000256" key="6">
    <source>
        <dbReference type="SAM" id="SignalP"/>
    </source>
</evidence>
<dbReference type="GO" id="GO:0005524">
    <property type="term" value="F:ATP binding"/>
    <property type="evidence" value="ECO:0007669"/>
    <property type="project" value="UniProtKB-KW"/>
</dbReference>
<dbReference type="InterPro" id="IPR000608">
    <property type="entry name" value="UBC"/>
</dbReference>
<dbReference type="PROSITE" id="PS50127">
    <property type="entry name" value="UBC_2"/>
    <property type="match status" value="1"/>
</dbReference>
<dbReference type="OrthoDB" id="47801at2759"/>
<dbReference type="SUPFAM" id="SSF54495">
    <property type="entry name" value="UBC-like"/>
    <property type="match status" value="1"/>
</dbReference>
<dbReference type="InterPro" id="IPR016135">
    <property type="entry name" value="UBQ-conjugating_enzyme/RWD"/>
</dbReference>
<gene>
    <name evidence="8" type="ORF">HHK36_001871</name>
</gene>
<protein>
    <recommendedName>
        <fullName evidence="1">E2 ubiquitin-conjugating enzyme</fullName>
        <ecNumber evidence="1">2.3.2.23</ecNumber>
    </recommendedName>
</protein>
<keyword evidence="2" id="KW-0808">Transferase</keyword>
<dbReference type="Gene3D" id="3.10.110.10">
    <property type="entry name" value="Ubiquitin Conjugating Enzyme"/>
    <property type="match status" value="1"/>
</dbReference>
<reference evidence="8 9" key="1">
    <citation type="submission" date="2020-04" db="EMBL/GenBank/DDBJ databases">
        <title>Plant Genome Project.</title>
        <authorList>
            <person name="Zhang R.-G."/>
        </authorList>
    </citation>
    <scope>NUCLEOTIDE SEQUENCE [LARGE SCALE GENOMIC DNA]</scope>
    <source>
        <strain evidence="8">YNK0</strain>
        <tissue evidence="8">Leaf</tissue>
    </source>
</reference>
<comment type="caution">
    <text evidence="8">The sequence shown here is derived from an EMBL/GenBank/DDBJ whole genome shotgun (WGS) entry which is preliminary data.</text>
</comment>
<dbReference type="PANTHER" id="PTHR46116:SF41">
    <property type="entry name" value="UBIQUITIN-CONJUGATING ENZYME E2 25-RELATED"/>
    <property type="match status" value="1"/>
</dbReference>
<dbReference type="EC" id="2.3.2.23" evidence="1"/>
<feature type="chain" id="PRO_5032331213" description="E2 ubiquitin-conjugating enzyme" evidence="6">
    <location>
        <begin position="25"/>
        <end position="706"/>
    </location>
</feature>
<proteinExistence type="predicted"/>
<keyword evidence="5" id="KW-0067">ATP-binding</keyword>
<feature type="signal peptide" evidence="6">
    <location>
        <begin position="1"/>
        <end position="24"/>
    </location>
</feature>
<dbReference type="Pfam" id="PF00179">
    <property type="entry name" value="UQ_con"/>
    <property type="match status" value="1"/>
</dbReference>
<evidence type="ECO:0000313" key="9">
    <source>
        <dbReference type="Proteomes" id="UP000655225"/>
    </source>
</evidence>
<dbReference type="GO" id="GO:0061631">
    <property type="term" value="F:ubiquitin conjugating enzyme activity"/>
    <property type="evidence" value="ECO:0007669"/>
    <property type="project" value="UniProtKB-EC"/>
</dbReference>
<evidence type="ECO:0000259" key="7">
    <source>
        <dbReference type="PROSITE" id="PS50127"/>
    </source>
</evidence>
<keyword evidence="6" id="KW-0732">Signal</keyword>
<dbReference type="OMA" id="NESANPW"/>
<evidence type="ECO:0000256" key="4">
    <source>
        <dbReference type="ARBA" id="ARBA00022786"/>
    </source>
</evidence>
<dbReference type="PANTHER" id="PTHR46116">
    <property type="entry name" value="(E3-INDEPENDENT) E2 UBIQUITIN-CONJUGATING ENZYME"/>
    <property type="match status" value="1"/>
</dbReference>
<keyword evidence="9" id="KW-1185">Reference proteome</keyword>
<keyword evidence="3" id="KW-0547">Nucleotide-binding</keyword>
<dbReference type="AlphaFoldDB" id="A0A834ZWV0"/>
<name>A0A834ZWV0_TETSI</name>
<keyword evidence="4" id="KW-0833">Ubl conjugation pathway</keyword>
<organism evidence="8 9">
    <name type="scientific">Tetracentron sinense</name>
    <name type="common">Spur-leaf</name>
    <dbReference type="NCBI Taxonomy" id="13715"/>
    <lineage>
        <taxon>Eukaryota</taxon>
        <taxon>Viridiplantae</taxon>
        <taxon>Streptophyta</taxon>
        <taxon>Embryophyta</taxon>
        <taxon>Tracheophyta</taxon>
        <taxon>Spermatophyta</taxon>
        <taxon>Magnoliopsida</taxon>
        <taxon>Trochodendrales</taxon>
        <taxon>Trochodendraceae</taxon>
        <taxon>Tetracentron</taxon>
    </lineage>
</organism>
<feature type="domain" description="UBC core" evidence="7">
    <location>
        <begin position="443"/>
        <end position="603"/>
    </location>
</feature>
<dbReference type="SMART" id="SM00212">
    <property type="entry name" value="UBCc"/>
    <property type="match status" value="1"/>
</dbReference>
<evidence type="ECO:0000256" key="3">
    <source>
        <dbReference type="ARBA" id="ARBA00022741"/>
    </source>
</evidence>
<accession>A0A834ZWV0</accession>